<dbReference type="InterPro" id="IPR002145">
    <property type="entry name" value="CopG"/>
</dbReference>
<evidence type="ECO:0000259" key="1">
    <source>
        <dbReference type="Pfam" id="PF01402"/>
    </source>
</evidence>
<dbReference type="CDD" id="cd21631">
    <property type="entry name" value="RHH_CopG_NikR-like"/>
    <property type="match status" value="1"/>
</dbReference>
<dbReference type="GO" id="GO:0043565">
    <property type="term" value="F:sequence-specific DNA binding"/>
    <property type="evidence" value="ECO:0007669"/>
    <property type="project" value="UniProtKB-ARBA"/>
</dbReference>
<sequence length="90" mass="10422">MSMMAERDMGRILLDLSDDVIQRLDDLKVQRNIPRAELLREAVEQYLEKQDRAKIPSPVRWVCGKTAKKTAWNINVSYARSGNDLRICAF</sequence>
<dbReference type="EMBL" id="UGKR01000003">
    <property type="protein sequence ID" value="STS87318.1"/>
    <property type="molecule type" value="Genomic_DNA"/>
</dbReference>
<proteinExistence type="predicted"/>
<comment type="caution">
    <text evidence="2">The sequence shown here is derived from an EMBL/GenBank/DDBJ whole genome shotgun (WGS) entry which is preliminary data.</text>
</comment>
<accession>A0A7H4MAG8</accession>
<reference evidence="2 3" key="1">
    <citation type="submission" date="2018-06" db="EMBL/GenBank/DDBJ databases">
        <authorList>
            <consortium name="Pathogen Informatics"/>
            <person name="Doyle S."/>
        </authorList>
    </citation>
    <scope>NUCLEOTIDE SEQUENCE [LARGE SCALE GENOMIC DNA]</scope>
    <source>
        <strain evidence="2 3">NCTC9177</strain>
    </source>
</reference>
<dbReference type="Pfam" id="PF01402">
    <property type="entry name" value="RHH_1"/>
    <property type="match status" value="1"/>
</dbReference>
<evidence type="ECO:0000313" key="3">
    <source>
        <dbReference type="Proteomes" id="UP000254545"/>
    </source>
</evidence>
<dbReference type="GO" id="GO:0006355">
    <property type="term" value="P:regulation of DNA-templated transcription"/>
    <property type="evidence" value="ECO:0007669"/>
    <property type="project" value="InterPro"/>
</dbReference>
<name>A0A7H4MAG8_KLEVA</name>
<dbReference type="AlphaFoldDB" id="A0A7H4MAG8"/>
<feature type="domain" description="Ribbon-helix-helix protein CopG" evidence="1">
    <location>
        <begin position="15"/>
        <end position="50"/>
    </location>
</feature>
<dbReference type="InterPro" id="IPR013321">
    <property type="entry name" value="Arc_rbn_hlx_hlx"/>
</dbReference>
<protein>
    <submittedName>
        <fullName evidence="2">Putative CopG-family DNA-binding protein</fullName>
    </submittedName>
</protein>
<dbReference type="Proteomes" id="UP000254545">
    <property type="component" value="Unassembled WGS sequence"/>
</dbReference>
<gene>
    <name evidence="2" type="primary">yiiF</name>
    <name evidence="2" type="ORF">NCTC9177_01106</name>
</gene>
<evidence type="ECO:0000313" key="2">
    <source>
        <dbReference type="EMBL" id="STS87318.1"/>
    </source>
</evidence>
<keyword evidence="2" id="KW-0238">DNA-binding</keyword>
<dbReference type="Gene3D" id="1.10.1220.10">
    <property type="entry name" value="Met repressor-like"/>
    <property type="match status" value="1"/>
</dbReference>
<organism evidence="2 3">
    <name type="scientific">Klebsiella variicola</name>
    <dbReference type="NCBI Taxonomy" id="244366"/>
    <lineage>
        <taxon>Bacteria</taxon>
        <taxon>Pseudomonadati</taxon>
        <taxon>Pseudomonadota</taxon>
        <taxon>Gammaproteobacteria</taxon>
        <taxon>Enterobacterales</taxon>
        <taxon>Enterobacteriaceae</taxon>
        <taxon>Klebsiella/Raoultella group</taxon>
        <taxon>Klebsiella</taxon>
        <taxon>Klebsiella pneumoniae complex</taxon>
    </lineage>
</organism>